<feature type="compositionally biased region" description="Low complexity" evidence="1">
    <location>
        <begin position="55"/>
        <end position="67"/>
    </location>
</feature>
<evidence type="ECO:0000313" key="3">
    <source>
        <dbReference type="Proteomes" id="UP000444721"/>
    </source>
</evidence>
<sequence>MPSSQERTKKTVPSLSSSESASESCRSSNLLPVRQAQISSNPPSCVQSPQRRGGLSSASPLLKSSLPQRNGSSHMNPLGPLKSTMTYKPVLEDRKTETVNGRIDPKEIMRKQIYAVNHMMKIIENKKWELLKDESVNTRASYTL</sequence>
<dbReference type="VEuPathDB" id="AmoebaDB:NF0014930"/>
<dbReference type="GeneID" id="68112625"/>
<feature type="compositionally biased region" description="Low complexity" evidence="1">
    <location>
        <begin position="14"/>
        <end position="28"/>
    </location>
</feature>
<accession>A0A6A5BBW0</accession>
<gene>
    <name evidence="2" type="ORF">FDP41_005407</name>
</gene>
<dbReference type="RefSeq" id="XP_044560126.1">
    <property type="nucleotide sequence ID" value="XM_044708928.1"/>
</dbReference>
<name>A0A6A5BBW0_NAEFO</name>
<dbReference type="EMBL" id="VFQX01000044">
    <property type="protein sequence ID" value="KAF0975413.1"/>
    <property type="molecule type" value="Genomic_DNA"/>
</dbReference>
<dbReference type="VEuPathDB" id="AmoebaDB:FDP41_005407"/>
<proteinExistence type="predicted"/>
<evidence type="ECO:0000256" key="1">
    <source>
        <dbReference type="SAM" id="MobiDB-lite"/>
    </source>
</evidence>
<feature type="compositionally biased region" description="Polar residues" evidence="1">
    <location>
        <begin position="36"/>
        <end position="50"/>
    </location>
</feature>
<protein>
    <submittedName>
        <fullName evidence="2">Uncharacterized protein</fullName>
    </submittedName>
</protein>
<reference evidence="2 3" key="1">
    <citation type="journal article" date="2019" name="Sci. Rep.">
        <title>Nanopore sequencing improves the draft genome of the human pathogenic amoeba Naegleria fowleri.</title>
        <authorList>
            <person name="Liechti N."/>
            <person name="Schurch N."/>
            <person name="Bruggmann R."/>
            <person name="Wittwer M."/>
        </authorList>
    </citation>
    <scope>NUCLEOTIDE SEQUENCE [LARGE SCALE GENOMIC DNA]</scope>
    <source>
        <strain evidence="2 3">ATCC 30894</strain>
    </source>
</reference>
<dbReference type="AlphaFoldDB" id="A0A6A5BBW0"/>
<dbReference type="Proteomes" id="UP000444721">
    <property type="component" value="Unassembled WGS sequence"/>
</dbReference>
<keyword evidence="3" id="KW-1185">Reference proteome</keyword>
<evidence type="ECO:0000313" key="2">
    <source>
        <dbReference type="EMBL" id="KAF0975413.1"/>
    </source>
</evidence>
<feature type="region of interest" description="Disordered" evidence="1">
    <location>
        <begin position="1"/>
        <end position="98"/>
    </location>
</feature>
<dbReference type="OrthoDB" id="10543689at2759"/>
<comment type="caution">
    <text evidence="2">The sequence shown here is derived from an EMBL/GenBank/DDBJ whole genome shotgun (WGS) entry which is preliminary data.</text>
</comment>
<organism evidence="2 3">
    <name type="scientific">Naegleria fowleri</name>
    <name type="common">Brain eating amoeba</name>
    <dbReference type="NCBI Taxonomy" id="5763"/>
    <lineage>
        <taxon>Eukaryota</taxon>
        <taxon>Discoba</taxon>
        <taxon>Heterolobosea</taxon>
        <taxon>Tetramitia</taxon>
        <taxon>Eutetramitia</taxon>
        <taxon>Vahlkampfiidae</taxon>
        <taxon>Naegleria</taxon>
    </lineage>
</organism>